<dbReference type="AlphaFoldDB" id="A0A067TJ00"/>
<name>A0A067TJ00_GALM3</name>
<dbReference type="HOGENOM" id="CLU_599986_0_0_1"/>
<proteinExistence type="predicted"/>
<protein>
    <recommendedName>
        <fullName evidence="3">F-box domain-containing protein</fullName>
    </recommendedName>
</protein>
<evidence type="ECO:0000313" key="2">
    <source>
        <dbReference type="Proteomes" id="UP000027222"/>
    </source>
</evidence>
<evidence type="ECO:0000313" key="1">
    <source>
        <dbReference type="EMBL" id="KDR83205.1"/>
    </source>
</evidence>
<accession>A0A067TJ00</accession>
<gene>
    <name evidence="1" type="ORF">GALMADRAFT_239043</name>
</gene>
<organism evidence="1 2">
    <name type="scientific">Galerina marginata (strain CBS 339.88)</name>
    <dbReference type="NCBI Taxonomy" id="685588"/>
    <lineage>
        <taxon>Eukaryota</taxon>
        <taxon>Fungi</taxon>
        <taxon>Dikarya</taxon>
        <taxon>Basidiomycota</taxon>
        <taxon>Agaricomycotina</taxon>
        <taxon>Agaricomycetes</taxon>
        <taxon>Agaricomycetidae</taxon>
        <taxon>Agaricales</taxon>
        <taxon>Agaricineae</taxon>
        <taxon>Strophariaceae</taxon>
        <taxon>Galerina</taxon>
    </lineage>
</organism>
<dbReference type="Proteomes" id="UP000027222">
    <property type="component" value="Unassembled WGS sequence"/>
</dbReference>
<reference evidence="2" key="1">
    <citation type="journal article" date="2014" name="Proc. Natl. Acad. Sci. U.S.A.">
        <title>Extensive sampling of basidiomycete genomes demonstrates inadequacy of the white-rot/brown-rot paradigm for wood decay fungi.</title>
        <authorList>
            <person name="Riley R."/>
            <person name="Salamov A.A."/>
            <person name="Brown D.W."/>
            <person name="Nagy L.G."/>
            <person name="Floudas D."/>
            <person name="Held B.W."/>
            <person name="Levasseur A."/>
            <person name="Lombard V."/>
            <person name="Morin E."/>
            <person name="Otillar R."/>
            <person name="Lindquist E.A."/>
            <person name="Sun H."/>
            <person name="LaButti K.M."/>
            <person name="Schmutz J."/>
            <person name="Jabbour D."/>
            <person name="Luo H."/>
            <person name="Baker S.E."/>
            <person name="Pisabarro A.G."/>
            <person name="Walton J.D."/>
            <person name="Blanchette R.A."/>
            <person name="Henrissat B."/>
            <person name="Martin F."/>
            <person name="Cullen D."/>
            <person name="Hibbett D.S."/>
            <person name="Grigoriev I.V."/>
        </authorList>
    </citation>
    <scope>NUCLEOTIDE SEQUENCE [LARGE SCALE GENOMIC DNA]</scope>
    <source>
        <strain evidence="2">CBS 339.88</strain>
    </source>
</reference>
<dbReference type="OrthoDB" id="2788229at2759"/>
<evidence type="ECO:0008006" key="3">
    <source>
        <dbReference type="Google" id="ProtNLM"/>
    </source>
</evidence>
<sequence length="456" mass="51970">MDTAYRGLPTELLEYILDILSKQQEFVTLKGCSYVNRFFCVLSQTHLLRNVTFSEENGSVTISPYTKVALAAYNPALHFLDVLEFSPHLVSYIHGLTLICTWVATSPGSPTSEHWLQNDSELPRLFPLLVHLRRLSVSGKRFQSPRKLYRPRRWTTFSDDFRTTLITVLASNNLTELDITGLGLFPFNLFRYCLSLKKLSIATFDVDDPNHQSDTSIDRPKFVMVPNANGPSPSCQLEYLHLEDVSNRDNELTRFLSPTCPLDISHLRILSVFPESSDEMENIAKFSTITKNLAHLRIDTDYSQVHTSYNTLSYTLHRHFTPPPDLRGFESLHSLTIDAKFTIRIFHHRILIDYFTSPIPWIIQLLQEASWASPSGPTHLSHLTLNLSFIGFPPDLTKLLHNNWVELVRCVSKRHFPHFSTLELNIIGLDPVGLTVLRKDEALQELAAEGGLILIS</sequence>
<keyword evidence="2" id="KW-1185">Reference proteome</keyword>
<dbReference type="EMBL" id="KL142369">
    <property type="protein sequence ID" value="KDR83205.1"/>
    <property type="molecule type" value="Genomic_DNA"/>
</dbReference>